<dbReference type="Gene3D" id="3.40.30.10">
    <property type="entry name" value="Glutaredoxin"/>
    <property type="match status" value="1"/>
</dbReference>
<evidence type="ECO:0000313" key="4">
    <source>
        <dbReference type="EMBL" id="ODR96395.1"/>
    </source>
</evidence>
<dbReference type="CDD" id="cd02066">
    <property type="entry name" value="GRX_family"/>
    <property type="match status" value="1"/>
</dbReference>
<dbReference type="AlphaFoldDB" id="A0A1E3VS94"/>
<accession>A0A1E3VS94</accession>
<proteinExistence type="predicted"/>
<keyword evidence="5" id="KW-1185">Reference proteome</keyword>
<sequence length="101" mass="11130">MTRFTFMAAIAAALLCLAAAPADAGCNKSVVLYNASWCPYCQEVRAILWRNHIRYITLDATTPKVRASMIRQFGDAAVPRTLVGGVLVEGVDEERIKQLCR</sequence>
<dbReference type="Pfam" id="PF00462">
    <property type="entry name" value="Glutaredoxin"/>
    <property type="match status" value="1"/>
</dbReference>
<dbReference type="InterPro" id="IPR011767">
    <property type="entry name" value="GLR_AS"/>
</dbReference>
<reference evidence="4 5" key="1">
    <citation type="journal article" date="2016" name="Environ. Microbiol.">
        <title>New Methyloceanibacter diversity from North Sea sediments includes methanotroph containing solely the soluble methane monooxygenase.</title>
        <authorList>
            <person name="Vekeman B."/>
            <person name="Kerckhof F.M."/>
            <person name="Cremers G."/>
            <person name="de Vos P."/>
            <person name="Vandamme P."/>
            <person name="Boon N."/>
            <person name="Op den Camp H.J."/>
            <person name="Heylen K."/>
        </authorList>
    </citation>
    <scope>NUCLEOTIDE SEQUENCE [LARGE SCALE GENOMIC DNA]</scope>
    <source>
        <strain evidence="4 5">R-67175</strain>
    </source>
</reference>
<dbReference type="OrthoDB" id="8991911at2"/>
<comment type="caution">
    <text evidence="4">The sequence shown here is derived from an EMBL/GenBank/DDBJ whole genome shotgun (WGS) entry which is preliminary data.</text>
</comment>
<dbReference type="InterPro" id="IPR036249">
    <property type="entry name" value="Thioredoxin-like_sf"/>
</dbReference>
<organism evidence="4 5">
    <name type="scientific">Methyloceanibacter superfactus</name>
    <dbReference type="NCBI Taxonomy" id="1774969"/>
    <lineage>
        <taxon>Bacteria</taxon>
        <taxon>Pseudomonadati</taxon>
        <taxon>Pseudomonadota</taxon>
        <taxon>Alphaproteobacteria</taxon>
        <taxon>Hyphomicrobiales</taxon>
        <taxon>Hyphomicrobiaceae</taxon>
        <taxon>Methyloceanibacter</taxon>
    </lineage>
</organism>
<feature type="signal peptide" evidence="2">
    <location>
        <begin position="1"/>
        <end position="24"/>
    </location>
</feature>
<evidence type="ECO:0000256" key="2">
    <source>
        <dbReference type="SAM" id="SignalP"/>
    </source>
</evidence>
<keyword evidence="2" id="KW-0732">Signal</keyword>
<dbReference type="RefSeq" id="WP_069442327.1">
    <property type="nucleotide sequence ID" value="NZ_LPWF01000029.1"/>
</dbReference>
<name>A0A1E3VS94_9HYPH</name>
<evidence type="ECO:0000313" key="5">
    <source>
        <dbReference type="Proteomes" id="UP000094472"/>
    </source>
</evidence>
<dbReference type="PROSITE" id="PS51354">
    <property type="entry name" value="GLUTAREDOXIN_2"/>
    <property type="match status" value="1"/>
</dbReference>
<dbReference type="InterPro" id="IPR002109">
    <property type="entry name" value="Glutaredoxin"/>
</dbReference>
<evidence type="ECO:0000256" key="1">
    <source>
        <dbReference type="ARBA" id="ARBA00015343"/>
    </source>
</evidence>
<dbReference type="SUPFAM" id="SSF52833">
    <property type="entry name" value="Thioredoxin-like"/>
    <property type="match status" value="1"/>
</dbReference>
<evidence type="ECO:0000259" key="3">
    <source>
        <dbReference type="Pfam" id="PF00462"/>
    </source>
</evidence>
<feature type="chain" id="PRO_5009138678" description="Glutaredoxin 1" evidence="2">
    <location>
        <begin position="25"/>
        <end position="101"/>
    </location>
</feature>
<dbReference type="Proteomes" id="UP000094472">
    <property type="component" value="Unassembled WGS sequence"/>
</dbReference>
<dbReference type="STRING" id="1774969.AUC69_14630"/>
<feature type="domain" description="Glutaredoxin" evidence="3">
    <location>
        <begin position="30"/>
        <end position="88"/>
    </location>
</feature>
<dbReference type="PROSITE" id="PS00195">
    <property type="entry name" value="GLUTAREDOXIN_1"/>
    <property type="match status" value="1"/>
</dbReference>
<protein>
    <recommendedName>
        <fullName evidence="1">Glutaredoxin 1</fullName>
    </recommendedName>
</protein>
<dbReference type="EMBL" id="LPWF01000029">
    <property type="protein sequence ID" value="ODR96395.1"/>
    <property type="molecule type" value="Genomic_DNA"/>
</dbReference>
<gene>
    <name evidence="4" type="ORF">AUC69_14630</name>
</gene>